<dbReference type="Proteomes" id="UP000440498">
    <property type="component" value="Unassembled WGS sequence"/>
</dbReference>
<comment type="caution">
    <text evidence="2">The sequence shown here is derived from an EMBL/GenBank/DDBJ whole genome shotgun (WGS) entry which is preliminary data.</text>
</comment>
<evidence type="ECO:0000313" key="2">
    <source>
        <dbReference type="EMBL" id="MQA42561.1"/>
    </source>
</evidence>
<dbReference type="EMBL" id="WHUG01000022">
    <property type="protein sequence ID" value="MQA42561.1"/>
    <property type="molecule type" value="Genomic_DNA"/>
</dbReference>
<dbReference type="InterPro" id="IPR029058">
    <property type="entry name" value="AB_hydrolase_fold"/>
</dbReference>
<feature type="signal peptide" evidence="1">
    <location>
        <begin position="1"/>
        <end position="21"/>
    </location>
</feature>
<evidence type="ECO:0000256" key="1">
    <source>
        <dbReference type="SAM" id="SignalP"/>
    </source>
</evidence>
<sequence>MRILCWCMALMLTLGGSHAWADGQTFRIPTRPGVEASVYWEAQEGAKATVFLFTGGNGGYGKVVDGKPTSHNFLARSVALFLADGYNVAIFGLPSDTPALDYSDRVNPKHLADVRAALDFVRTQSPAPIWLVGTSRGTVSATYVAIGSVDDPGIAGLVLTSSVTAFKKEGAVPTQNLAALKLPVLVLHHANDACAICRPYEVDWIMKGLKNTPVKKLVMVSGGANPIGDPCESYHHHGFIGQEKEVVDLMSSWMHNPAN</sequence>
<dbReference type="GO" id="GO:0016787">
    <property type="term" value="F:hydrolase activity"/>
    <property type="evidence" value="ECO:0007669"/>
    <property type="project" value="UniProtKB-KW"/>
</dbReference>
<keyword evidence="2" id="KW-0378">Hydrolase</keyword>
<name>A0A6A7NBY2_9BURK</name>
<dbReference type="SUPFAM" id="SSF53474">
    <property type="entry name" value="alpha/beta-Hydrolases"/>
    <property type="match status" value="1"/>
</dbReference>
<evidence type="ECO:0000313" key="3">
    <source>
        <dbReference type="Proteomes" id="UP000440498"/>
    </source>
</evidence>
<proteinExistence type="predicted"/>
<keyword evidence="3" id="KW-1185">Reference proteome</keyword>
<reference evidence="2 3" key="1">
    <citation type="submission" date="2019-10" db="EMBL/GenBank/DDBJ databases">
        <title>Two novel species isolated from a subtropical stream in China.</title>
        <authorList>
            <person name="Lu H."/>
        </authorList>
    </citation>
    <scope>NUCLEOTIDE SEQUENCE [LARGE SCALE GENOMIC DNA]</scope>
    <source>
        <strain evidence="2 3">FT29W</strain>
    </source>
</reference>
<dbReference type="RefSeq" id="WP_152841649.1">
    <property type="nucleotide sequence ID" value="NZ_WHUG01000022.1"/>
</dbReference>
<protein>
    <submittedName>
        <fullName evidence="2">Alpha/beta hydrolase</fullName>
    </submittedName>
</protein>
<dbReference type="Gene3D" id="3.40.50.1820">
    <property type="entry name" value="alpha/beta hydrolase"/>
    <property type="match status" value="1"/>
</dbReference>
<organism evidence="2 3">
    <name type="scientific">Rugamonas aquatica</name>
    <dbReference type="NCBI Taxonomy" id="2743357"/>
    <lineage>
        <taxon>Bacteria</taxon>
        <taxon>Pseudomonadati</taxon>
        <taxon>Pseudomonadota</taxon>
        <taxon>Betaproteobacteria</taxon>
        <taxon>Burkholderiales</taxon>
        <taxon>Oxalobacteraceae</taxon>
        <taxon>Telluria group</taxon>
        <taxon>Rugamonas</taxon>
    </lineage>
</organism>
<feature type="chain" id="PRO_5025456368" evidence="1">
    <location>
        <begin position="22"/>
        <end position="259"/>
    </location>
</feature>
<keyword evidence="1" id="KW-0732">Signal</keyword>
<gene>
    <name evidence="2" type="ORF">GEV02_30950</name>
</gene>
<accession>A0A6A7NBY2</accession>
<dbReference type="AlphaFoldDB" id="A0A6A7NBY2"/>